<dbReference type="Pfam" id="PF09084">
    <property type="entry name" value="NMT1"/>
    <property type="match status" value="1"/>
</dbReference>
<dbReference type="InterPro" id="IPR015168">
    <property type="entry name" value="SsuA/THI5"/>
</dbReference>
<evidence type="ECO:0000259" key="4">
    <source>
        <dbReference type="SMART" id="SM00062"/>
    </source>
</evidence>
<accession>A0ABT3QVF1</accession>
<reference evidence="5 6" key="1">
    <citation type="journal article" date="2016" name="Int. J. Syst. Evol. Microbiol.">
        <title>Labrenzia salina sp. nov., isolated from the rhizosphere of the halophyte Arthrocnemum macrostachyum.</title>
        <authorList>
            <person name="Camacho M."/>
            <person name="Redondo-Gomez S."/>
            <person name="Rodriguez-Llorente I."/>
            <person name="Rohde M."/>
            <person name="Sproer C."/>
            <person name="Schumann P."/>
            <person name="Klenk H.P."/>
            <person name="Montero-Calasanz M.D.C."/>
        </authorList>
    </citation>
    <scope>NUCLEOTIDE SEQUENCE [LARGE SCALE GENOMIC DNA]</scope>
    <source>
        <strain evidence="5 6">DSM 29163</strain>
    </source>
</reference>
<comment type="similarity">
    <text evidence="2">Belongs to the bacterial solute-binding protein SsuA/TauA family.</text>
</comment>
<dbReference type="SMART" id="SM00062">
    <property type="entry name" value="PBPb"/>
    <property type="match status" value="1"/>
</dbReference>
<protein>
    <submittedName>
        <fullName evidence="5">ABC transporter substrate-binding protein</fullName>
    </submittedName>
</protein>
<dbReference type="Proteomes" id="UP001300261">
    <property type="component" value="Unassembled WGS sequence"/>
</dbReference>
<evidence type="ECO:0000313" key="5">
    <source>
        <dbReference type="EMBL" id="MCX2720900.1"/>
    </source>
</evidence>
<name>A0ABT3QVF1_9HYPH</name>
<dbReference type="InterPro" id="IPR001638">
    <property type="entry name" value="Solute-binding_3/MltF_N"/>
</dbReference>
<dbReference type="PANTHER" id="PTHR30024">
    <property type="entry name" value="ALIPHATIC SULFONATES-BINDING PROTEIN-RELATED"/>
    <property type="match status" value="1"/>
</dbReference>
<evidence type="ECO:0000313" key="6">
    <source>
        <dbReference type="Proteomes" id="UP001300261"/>
    </source>
</evidence>
<proteinExistence type="inferred from homology"/>
<dbReference type="Gene3D" id="3.40.190.10">
    <property type="entry name" value="Periplasmic binding protein-like II"/>
    <property type="match status" value="2"/>
</dbReference>
<comment type="caution">
    <text evidence="5">The sequence shown here is derived from an EMBL/GenBank/DDBJ whole genome shotgun (WGS) entry which is preliminary data.</text>
</comment>
<keyword evidence="6" id="KW-1185">Reference proteome</keyword>
<sequence length="300" mass="31781">MKLRVSIFTNAGTVPLEIAQDRGFFSDEGLAVTVVGTTSSVEQMTGVINGRYDIAATAIDNLIAYNAGQGAAPTERVSELVVFMGSAAYRLQLVVGPGVQSFEDLRGQRIAVDALSTGFAFLLREMLALNGLPLGSYELLPTGGPRERWHAVQAGTAAGALLNAYFESLAHGEGCRTLISDPDPWDGYQGNVFCAQPAVLATGAVDGFMRAVLRGVDFVLDPANAEHIAQALVDHLGDMTPARAVRVAEALSGQNSILAPGLPVSRSGTRRVMDLRQTYTGKALPFDVESLFDPRAMVLA</sequence>
<dbReference type="SUPFAM" id="SSF53850">
    <property type="entry name" value="Periplasmic binding protein-like II"/>
    <property type="match status" value="1"/>
</dbReference>
<keyword evidence="3" id="KW-0732">Signal</keyword>
<organism evidence="5 6">
    <name type="scientific">Roseibium salinum</name>
    <dbReference type="NCBI Taxonomy" id="1604349"/>
    <lineage>
        <taxon>Bacteria</taxon>
        <taxon>Pseudomonadati</taxon>
        <taxon>Pseudomonadota</taxon>
        <taxon>Alphaproteobacteria</taxon>
        <taxon>Hyphomicrobiales</taxon>
        <taxon>Stappiaceae</taxon>
        <taxon>Roseibium</taxon>
    </lineage>
</organism>
<dbReference type="RefSeq" id="WP_265960597.1">
    <property type="nucleotide sequence ID" value="NZ_JAPEVI010000001.1"/>
</dbReference>
<feature type="domain" description="Solute-binding protein family 3/N-terminal" evidence="4">
    <location>
        <begin position="2"/>
        <end position="240"/>
    </location>
</feature>
<gene>
    <name evidence="5" type="ORF">ON753_00530</name>
</gene>
<evidence type="ECO:0000256" key="1">
    <source>
        <dbReference type="ARBA" id="ARBA00004418"/>
    </source>
</evidence>
<dbReference type="PANTHER" id="PTHR30024:SF47">
    <property type="entry name" value="TAURINE-BINDING PERIPLASMIC PROTEIN"/>
    <property type="match status" value="1"/>
</dbReference>
<evidence type="ECO:0000256" key="3">
    <source>
        <dbReference type="ARBA" id="ARBA00022729"/>
    </source>
</evidence>
<comment type="subcellular location">
    <subcellularLocation>
        <location evidence="1">Periplasm</location>
    </subcellularLocation>
</comment>
<dbReference type="EMBL" id="JAPEVI010000001">
    <property type="protein sequence ID" value="MCX2720900.1"/>
    <property type="molecule type" value="Genomic_DNA"/>
</dbReference>
<evidence type="ECO:0000256" key="2">
    <source>
        <dbReference type="ARBA" id="ARBA00010742"/>
    </source>
</evidence>